<dbReference type="InterPro" id="IPR050807">
    <property type="entry name" value="TransReg_Diox_bact_type"/>
</dbReference>
<dbReference type="EMBL" id="PFBD01000028">
    <property type="protein sequence ID" value="PIR86726.1"/>
    <property type="molecule type" value="Genomic_DNA"/>
</dbReference>
<evidence type="ECO:0000313" key="3">
    <source>
        <dbReference type="EMBL" id="PIR86726.1"/>
    </source>
</evidence>
<dbReference type="Proteomes" id="UP000229526">
    <property type="component" value="Unassembled WGS sequence"/>
</dbReference>
<proteinExistence type="predicted"/>
<dbReference type="InterPro" id="IPR001387">
    <property type="entry name" value="Cro/C1-type_HTH"/>
</dbReference>
<evidence type="ECO:0000259" key="2">
    <source>
        <dbReference type="PROSITE" id="PS50943"/>
    </source>
</evidence>
<gene>
    <name evidence="3" type="ORF">COU11_04430</name>
</gene>
<accession>A0A2H0UM15</accession>
<dbReference type="Gene3D" id="1.10.260.40">
    <property type="entry name" value="lambda repressor-like DNA-binding domains"/>
    <property type="match status" value="1"/>
</dbReference>
<sequence>MTQTGIARALGVDKSFVSNIENGKTSPTLLTISKLAKALGVRASDLLK</sequence>
<dbReference type="AlphaFoldDB" id="A0A2H0UM15"/>
<dbReference type="PROSITE" id="PS50943">
    <property type="entry name" value="HTH_CROC1"/>
    <property type="match status" value="1"/>
</dbReference>
<dbReference type="SMART" id="SM00530">
    <property type="entry name" value="HTH_XRE"/>
    <property type="match status" value="1"/>
</dbReference>
<reference evidence="4" key="1">
    <citation type="submission" date="2017-09" db="EMBL/GenBank/DDBJ databases">
        <title>Depth-based differentiation of microbial function through sediment-hosted aquifers and enrichment of novel symbionts in the deep terrestrial subsurface.</title>
        <authorList>
            <person name="Probst A.J."/>
            <person name="Ladd B."/>
            <person name="Jarett J.K."/>
            <person name="Geller-Mcgrath D.E."/>
            <person name="Sieber C.M.K."/>
            <person name="Emerson J.B."/>
            <person name="Anantharaman K."/>
            <person name="Thomas B.C."/>
            <person name="Malmstrom R."/>
            <person name="Stieglmeier M."/>
            <person name="Klingl A."/>
            <person name="Woyke T."/>
            <person name="Ryan C.M."/>
            <person name="Banfield J.F."/>
        </authorList>
    </citation>
    <scope>NUCLEOTIDE SEQUENCE [LARGE SCALE GENOMIC DNA]</scope>
</reference>
<name>A0A2H0UM15_9BACT</name>
<organism evidence="3 4">
    <name type="scientific">Candidatus Harrisonbacteria bacterium CG10_big_fil_rev_8_21_14_0_10_49_15</name>
    <dbReference type="NCBI Taxonomy" id="1974587"/>
    <lineage>
        <taxon>Bacteria</taxon>
        <taxon>Candidatus Harrisoniibacteriota</taxon>
    </lineage>
</organism>
<dbReference type="GO" id="GO:0003677">
    <property type="term" value="F:DNA binding"/>
    <property type="evidence" value="ECO:0007669"/>
    <property type="project" value="UniProtKB-KW"/>
</dbReference>
<dbReference type="Pfam" id="PF01381">
    <property type="entry name" value="HTH_3"/>
    <property type="match status" value="1"/>
</dbReference>
<keyword evidence="1" id="KW-0238">DNA-binding</keyword>
<dbReference type="InterPro" id="IPR010982">
    <property type="entry name" value="Lambda_DNA-bd_dom_sf"/>
</dbReference>
<protein>
    <recommendedName>
        <fullName evidence="2">HTH cro/C1-type domain-containing protein</fullName>
    </recommendedName>
</protein>
<dbReference type="GO" id="GO:0005829">
    <property type="term" value="C:cytosol"/>
    <property type="evidence" value="ECO:0007669"/>
    <property type="project" value="TreeGrafter"/>
</dbReference>
<comment type="caution">
    <text evidence="3">The sequence shown here is derived from an EMBL/GenBank/DDBJ whole genome shotgun (WGS) entry which is preliminary data.</text>
</comment>
<feature type="domain" description="HTH cro/C1-type" evidence="2">
    <location>
        <begin position="1"/>
        <end position="46"/>
    </location>
</feature>
<dbReference type="CDD" id="cd00093">
    <property type="entry name" value="HTH_XRE"/>
    <property type="match status" value="1"/>
</dbReference>
<dbReference type="PANTHER" id="PTHR46797">
    <property type="entry name" value="HTH-TYPE TRANSCRIPTIONAL REGULATOR"/>
    <property type="match status" value="1"/>
</dbReference>
<dbReference type="SUPFAM" id="SSF47413">
    <property type="entry name" value="lambda repressor-like DNA-binding domains"/>
    <property type="match status" value="1"/>
</dbReference>
<evidence type="ECO:0000256" key="1">
    <source>
        <dbReference type="ARBA" id="ARBA00023125"/>
    </source>
</evidence>
<dbReference type="GO" id="GO:0003700">
    <property type="term" value="F:DNA-binding transcription factor activity"/>
    <property type="evidence" value="ECO:0007669"/>
    <property type="project" value="TreeGrafter"/>
</dbReference>
<evidence type="ECO:0000313" key="4">
    <source>
        <dbReference type="Proteomes" id="UP000229526"/>
    </source>
</evidence>
<dbReference type="PANTHER" id="PTHR46797:SF1">
    <property type="entry name" value="METHYLPHOSPHONATE SYNTHASE"/>
    <property type="match status" value="1"/>
</dbReference>